<feature type="non-terminal residue" evidence="5">
    <location>
        <position position="482"/>
    </location>
</feature>
<evidence type="ECO:0000256" key="2">
    <source>
        <dbReference type="ARBA" id="ARBA00006274"/>
    </source>
</evidence>
<dbReference type="Pfam" id="PF00596">
    <property type="entry name" value="Aldolase_II"/>
    <property type="match status" value="1"/>
</dbReference>
<dbReference type="EMBL" id="VZSD01010809">
    <property type="protein sequence ID" value="NWX75439.1"/>
    <property type="molecule type" value="Genomic_DNA"/>
</dbReference>
<feature type="compositionally biased region" description="Pro residues" evidence="3">
    <location>
        <begin position="320"/>
        <end position="329"/>
    </location>
</feature>
<dbReference type="InterPro" id="IPR036409">
    <property type="entry name" value="Aldolase_II/adducin_N_sf"/>
</dbReference>
<evidence type="ECO:0000313" key="6">
    <source>
        <dbReference type="Proteomes" id="UP000536033"/>
    </source>
</evidence>
<feature type="non-terminal residue" evidence="5">
    <location>
        <position position="1"/>
    </location>
</feature>
<comment type="similarity">
    <text evidence="2">Belongs to the aldolase class II family. Adducin subfamily.</text>
</comment>
<feature type="domain" description="Class II aldolase/adducin N-terminal" evidence="4">
    <location>
        <begin position="6"/>
        <end position="83"/>
    </location>
</feature>
<name>A0A7K6YW67_ALCTO</name>
<feature type="compositionally biased region" description="Basic and acidic residues" evidence="3">
    <location>
        <begin position="398"/>
        <end position="412"/>
    </location>
</feature>
<dbReference type="GO" id="GO:0014069">
    <property type="term" value="C:postsynaptic density"/>
    <property type="evidence" value="ECO:0007669"/>
    <property type="project" value="TreeGrafter"/>
</dbReference>
<feature type="compositionally biased region" description="Polar residues" evidence="3">
    <location>
        <begin position="387"/>
        <end position="397"/>
    </location>
</feature>
<comment type="subcellular location">
    <subcellularLocation>
        <location evidence="1">Cell membrane</location>
        <topology evidence="1">Peripheral membrane protein</topology>
        <orientation evidence="1">Cytoplasmic side</orientation>
    </subcellularLocation>
</comment>
<comment type="caution">
    <text evidence="5">The sequence shown here is derived from an EMBL/GenBank/DDBJ whole genome shotgun (WGS) entry which is preliminary data.</text>
</comment>
<feature type="region of interest" description="Disordered" evidence="3">
    <location>
        <begin position="213"/>
        <end position="245"/>
    </location>
</feature>
<evidence type="ECO:0000259" key="4">
    <source>
        <dbReference type="Pfam" id="PF00596"/>
    </source>
</evidence>
<dbReference type="PANTHER" id="PTHR10672">
    <property type="entry name" value="ADDUCIN"/>
    <property type="match status" value="1"/>
</dbReference>
<keyword evidence="6" id="KW-1185">Reference proteome</keyword>
<dbReference type="Proteomes" id="UP000536033">
    <property type="component" value="Unassembled WGS sequence"/>
</dbReference>
<organism evidence="5 6">
    <name type="scientific">Alca torda</name>
    <name type="common">Razorbill</name>
    <dbReference type="NCBI Taxonomy" id="28689"/>
    <lineage>
        <taxon>Eukaryota</taxon>
        <taxon>Metazoa</taxon>
        <taxon>Chordata</taxon>
        <taxon>Craniata</taxon>
        <taxon>Vertebrata</taxon>
        <taxon>Euteleostomi</taxon>
        <taxon>Archelosauria</taxon>
        <taxon>Archosauria</taxon>
        <taxon>Dinosauria</taxon>
        <taxon>Saurischia</taxon>
        <taxon>Theropoda</taxon>
        <taxon>Coelurosauria</taxon>
        <taxon>Aves</taxon>
        <taxon>Neognathae</taxon>
        <taxon>Neoaves</taxon>
        <taxon>Charadriiformes</taxon>
        <taxon>Alcidae</taxon>
        <taxon>Alca</taxon>
    </lineage>
</organism>
<dbReference type="InterPro" id="IPR051017">
    <property type="entry name" value="Aldolase-II_Adducin_sf"/>
</dbReference>
<dbReference type="Gene3D" id="3.40.225.10">
    <property type="entry name" value="Class II aldolase/adducin N-terminal domain"/>
    <property type="match status" value="1"/>
</dbReference>
<dbReference type="InterPro" id="IPR001303">
    <property type="entry name" value="Aldolase_II/adducin_N"/>
</dbReference>
<proteinExistence type="inferred from homology"/>
<accession>A0A7K6YW67</accession>
<sequence length="482" mass="52269">QVSAMRCGMLPISRAALLLGDVAYFDFRGEVEDEDDRVELQKSLGPTCKILVLRNHGVLALGDTAEEAFYSIFHLQAACEIQVSALASAGGVENLIVLERAKHRAHEVGSVRWAGSTFGPMQKSRLGEHEFEALMRMLDNLGYRTGYTYRYPFVQEKSKPKSDVLIPATVTAFVFEEEAALVPTLRQHAQKQQKEKTRWLNTPNTYMRVNVAEEQQGSASSQKTKTTWLKADDVEKASSGTPIRIENPNQFVPLYTDPQEVLEMRNKIREQNRQDVKSAGPQSQLLASVIADTSRSPVGHPMSLTRIPNPMSGTGGSPNPKSPLGPAPSGPWGSTLSLLAGEKDATAKESQASPTKSPPGSLPQSPAPTPAKSLEGEWAGERLVSPAKQSQVSANSTTEKEPLAVVNGKDEEQSTEENLGKGGGRTTSPANADPDAPKEKETVTSSPVSPEGSPSKSPSKKKKKFRTPSFLKKGKKKEKIES</sequence>
<evidence type="ECO:0000256" key="1">
    <source>
        <dbReference type="ARBA" id="ARBA00004413"/>
    </source>
</evidence>
<dbReference type="GO" id="GO:0051015">
    <property type="term" value="F:actin filament binding"/>
    <property type="evidence" value="ECO:0007669"/>
    <property type="project" value="TreeGrafter"/>
</dbReference>
<feature type="compositionally biased region" description="Low complexity" evidence="3">
    <location>
        <begin position="445"/>
        <end position="457"/>
    </location>
</feature>
<dbReference type="PANTHER" id="PTHR10672:SF6">
    <property type="entry name" value="BETA-ADDUCIN"/>
    <property type="match status" value="1"/>
</dbReference>
<dbReference type="GO" id="GO:0005886">
    <property type="term" value="C:plasma membrane"/>
    <property type="evidence" value="ECO:0007669"/>
    <property type="project" value="UniProtKB-SubCell"/>
</dbReference>
<feature type="compositionally biased region" description="Basic residues" evidence="3">
    <location>
        <begin position="458"/>
        <end position="482"/>
    </location>
</feature>
<protein>
    <submittedName>
        <fullName evidence="5">ADDB protein</fullName>
    </submittedName>
</protein>
<dbReference type="GO" id="GO:0005856">
    <property type="term" value="C:cytoskeleton"/>
    <property type="evidence" value="ECO:0007669"/>
    <property type="project" value="TreeGrafter"/>
</dbReference>
<dbReference type="SUPFAM" id="SSF53639">
    <property type="entry name" value="AraD/HMP-PK domain-like"/>
    <property type="match status" value="1"/>
</dbReference>
<evidence type="ECO:0000256" key="3">
    <source>
        <dbReference type="SAM" id="MobiDB-lite"/>
    </source>
</evidence>
<feature type="compositionally biased region" description="Pro residues" evidence="3">
    <location>
        <begin position="356"/>
        <end position="369"/>
    </location>
</feature>
<dbReference type="AlphaFoldDB" id="A0A7K6YW67"/>
<reference evidence="5 6" key="1">
    <citation type="submission" date="2019-09" db="EMBL/GenBank/DDBJ databases">
        <title>Bird 10,000 Genomes (B10K) Project - Family phase.</title>
        <authorList>
            <person name="Zhang G."/>
        </authorList>
    </citation>
    <scope>NUCLEOTIDE SEQUENCE [LARGE SCALE GENOMIC DNA]</scope>
    <source>
        <strain evidence="5">OUT-0003</strain>
        <tissue evidence="5">Muscle</tissue>
    </source>
</reference>
<dbReference type="GO" id="GO:0051016">
    <property type="term" value="P:barbed-end actin filament capping"/>
    <property type="evidence" value="ECO:0007669"/>
    <property type="project" value="TreeGrafter"/>
</dbReference>
<feature type="compositionally biased region" description="Polar residues" evidence="3">
    <location>
        <begin position="213"/>
        <end position="227"/>
    </location>
</feature>
<evidence type="ECO:0000313" key="5">
    <source>
        <dbReference type="EMBL" id="NWX75439.1"/>
    </source>
</evidence>
<feature type="region of interest" description="Disordered" evidence="3">
    <location>
        <begin position="293"/>
        <end position="482"/>
    </location>
</feature>
<gene>
    <name evidence="5" type="primary">Add2</name>
    <name evidence="5" type="ORF">ALCTOR_R07994</name>
</gene>